<dbReference type="InterPro" id="IPR023088">
    <property type="entry name" value="PDEase"/>
</dbReference>
<dbReference type="GO" id="GO:0007165">
    <property type="term" value="P:signal transduction"/>
    <property type="evidence" value="ECO:0007669"/>
    <property type="project" value="InterPro"/>
</dbReference>
<evidence type="ECO:0000313" key="10">
    <source>
        <dbReference type="Proteomes" id="UP000250572"/>
    </source>
</evidence>
<feature type="binding site" evidence="4">
    <location>
        <position position="395"/>
    </location>
    <ligand>
        <name>AMP</name>
        <dbReference type="ChEBI" id="CHEBI:456215"/>
    </ligand>
</feature>
<feature type="compositionally biased region" description="Basic and acidic residues" evidence="7">
    <location>
        <begin position="540"/>
        <end position="557"/>
    </location>
</feature>
<accession>A0A315VNR8</accession>
<dbReference type="STRING" id="33528.ENSGAFP00000002231"/>
<feature type="compositionally biased region" description="Polar residues" evidence="7">
    <location>
        <begin position="611"/>
        <end position="620"/>
    </location>
</feature>
<keyword evidence="10" id="KW-1185">Reference proteome</keyword>
<feature type="binding site" evidence="5">
    <location>
        <position position="288"/>
    </location>
    <ligand>
        <name>Zn(2+)</name>
        <dbReference type="ChEBI" id="CHEBI:29105"/>
        <label>2</label>
    </ligand>
</feature>
<feature type="domain" description="PDEase" evidence="8">
    <location>
        <begin position="161"/>
        <end position="547"/>
    </location>
</feature>
<dbReference type="EC" id="3.1.4.-" evidence="6"/>
<feature type="compositionally biased region" description="Acidic residues" evidence="7">
    <location>
        <begin position="558"/>
        <end position="567"/>
    </location>
</feature>
<dbReference type="PRINTS" id="PR00387">
    <property type="entry name" value="PDIESTERASE1"/>
</dbReference>
<feature type="compositionally biased region" description="Low complexity" evidence="7">
    <location>
        <begin position="503"/>
        <end position="516"/>
    </location>
</feature>
<dbReference type="Pfam" id="PF00233">
    <property type="entry name" value="PDEase_I"/>
    <property type="match status" value="1"/>
</dbReference>
<dbReference type="InterPro" id="IPR002073">
    <property type="entry name" value="PDEase_catalytic_dom"/>
</dbReference>
<sequence>MESPTKEIEEFESTALKYLQPEQIEKIWLRLRGLHGQAQIQEDVPERPTEAAVGNPFALPVSVSLCLSLFFVGGGVPFAEELEVGLQEGGSRRGKTCGKCRRVRESNPRWPRRGLKASKYGPHYPLRHHGTPHIYYILTFNLHPICLVKVEASQSRTSEGTDSDWMSLSSSSVSTNRLDEEMTNVDKWSFDVFALNEASGDHALKFIFYELLTRYDLISRFKIPISAVVSFVEALEVGYSKHKNPYHNLIHAADVTQTVHYLLLKTGMVHWLTELEIFAMIFAAAVHDYEHTGTTNNFHIQTRSDTAILYNDRSVLESHHVSAAYRLLQDDDEMNILYNLSKDDWRELRALVIEMVLATDMSCHFQQVKAMKNYLQQPEGIDKPKALSLLLHTADISHPAKSWDLHHRWTTSLLEEFFRQGDKEAELGLPFSPLCDRKSTLVAQSQIGFIDFIVVPTFTVLTDMMERIVTPLIEEASHSGLSTFRRSSLNSISSDETKRHSVKSMGSDSSSSGQSSLLTVDTKNFKALWNEDVYQNRERWKAQATKEAEERAKKEAEEQAQQEEAMEPQEVQTESGYLEQKENKSDSKVPESAEVSRSPDGNTGEPKQANPRGNTSDQSSLLQNGELSEAGESPDGEENKNKGISGSEKQVLVVIPLRSAFLTVNVGLPVLFYRSCQMIGAEWRVPRDAEHVVSTATRRQRQMAWVPGVGMSVIPQRERKGRGRADRSEEEKG</sequence>
<feature type="binding site" evidence="4">
    <location>
        <position position="288"/>
    </location>
    <ligand>
        <name>AMP</name>
        <dbReference type="ChEBI" id="CHEBI:456215"/>
    </ligand>
</feature>
<feature type="binding site" evidence="5">
    <location>
        <position position="251"/>
    </location>
    <ligand>
        <name>Zn(2+)</name>
        <dbReference type="ChEBI" id="CHEBI:29105"/>
        <label>1</label>
    </ligand>
</feature>
<proteinExistence type="inferred from homology"/>
<dbReference type="GO" id="GO:0004114">
    <property type="term" value="F:3',5'-cyclic-nucleotide phosphodiesterase activity"/>
    <property type="evidence" value="ECO:0007669"/>
    <property type="project" value="InterPro"/>
</dbReference>
<dbReference type="FunFam" id="1.10.1300.10:FF:000032">
    <property type="entry name" value="Phosphodiesterase"/>
    <property type="match status" value="1"/>
</dbReference>
<dbReference type="SUPFAM" id="SSF109604">
    <property type="entry name" value="HD-domain/PDEase-like"/>
    <property type="match status" value="1"/>
</dbReference>
<evidence type="ECO:0000256" key="6">
    <source>
        <dbReference type="RuleBase" id="RU363067"/>
    </source>
</evidence>
<dbReference type="Proteomes" id="UP000250572">
    <property type="component" value="Unassembled WGS sequence"/>
</dbReference>
<evidence type="ECO:0000256" key="1">
    <source>
        <dbReference type="ARBA" id="ARBA00022723"/>
    </source>
</evidence>
<dbReference type="EMBL" id="NHOQ01001318">
    <property type="protein sequence ID" value="PWA25204.1"/>
    <property type="molecule type" value="Genomic_DNA"/>
</dbReference>
<dbReference type="AlphaFoldDB" id="A0A315VNR8"/>
<evidence type="ECO:0000259" key="8">
    <source>
        <dbReference type="PROSITE" id="PS51845"/>
    </source>
</evidence>
<feature type="region of interest" description="Disordered" evidence="7">
    <location>
        <begin position="485"/>
        <end position="517"/>
    </location>
</feature>
<organism evidence="9 10">
    <name type="scientific">Gambusia affinis</name>
    <name type="common">Western mosquitofish</name>
    <name type="synonym">Heterandria affinis</name>
    <dbReference type="NCBI Taxonomy" id="33528"/>
    <lineage>
        <taxon>Eukaryota</taxon>
        <taxon>Metazoa</taxon>
        <taxon>Chordata</taxon>
        <taxon>Craniata</taxon>
        <taxon>Vertebrata</taxon>
        <taxon>Euteleostomi</taxon>
        <taxon>Actinopterygii</taxon>
        <taxon>Neopterygii</taxon>
        <taxon>Teleostei</taxon>
        <taxon>Neoteleostei</taxon>
        <taxon>Acanthomorphata</taxon>
        <taxon>Ovalentaria</taxon>
        <taxon>Atherinomorphae</taxon>
        <taxon>Cyprinodontiformes</taxon>
        <taxon>Poeciliidae</taxon>
        <taxon>Poeciliinae</taxon>
        <taxon>Gambusia</taxon>
    </lineage>
</organism>
<feature type="compositionally biased region" description="Basic and acidic residues" evidence="7">
    <location>
        <begin position="579"/>
        <end position="591"/>
    </location>
</feature>
<dbReference type="CDD" id="cd00077">
    <property type="entry name" value="HDc"/>
    <property type="match status" value="1"/>
</dbReference>
<dbReference type="Gene3D" id="1.10.1300.10">
    <property type="entry name" value="3'5'-cyclic nucleotide phosphodiesterase, catalytic domain"/>
    <property type="match status" value="1"/>
</dbReference>
<protein>
    <recommendedName>
        <fullName evidence="6">Phosphodiesterase</fullName>
        <ecNumber evidence="6">3.1.4.-</ecNumber>
    </recommendedName>
</protein>
<feature type="binding site" evidence="4">
    <location>
        <begin position="247"/>
        <end position="251"/>
    </location>
    <ligand>
        <name>AMP</name>
        <dbReference type="ChEBI" id="CHEBI:456215"/>
    </ligand>
</feature>
<comment type="cofactor">
    <cofactor evidence="6">
        <name>a divalent metal cation</name>
        <dbReference type="ChEBI" id="CHEBI:60240"/>
    </cofactor>
    <text evidence="6">Binds 2 divalent metal cations per subunit. Site 1 may preferentially bind zinc ions, while site 2 has a preference for magnesium and/or manganese ions.</text>
</comment>
<evidence type="ECO:0000313" key="9">
    <source>
        <dbReference type="EMBL" id="PWA25204.1"/>
    </source>
</evidence>
<comment type="caution">
    <text evidence="9">The sequence shown here is derived from an EMBL/GenBank/DDBJ whole genome shotgun (WGS) entry which is preliminary data.</text>
</comment>
<dbReference type="InterPro" id="IPR036971">
    <property type="entry name" value="PDEase_catalytic_dom_sf"/>
</dbReference>
<feature type="binding site" evidence="5">
    <location>
        <position position="288"/>
    </location>
    <ligand>
        <name>Zn(2+)</name>
        <dbReference type="ChEBI" id="CHEBI:29105"/>
        <label>1</label>
    </ligand>
</feature>
<evidence type="ECO:0000256" key="5">
    <source>
        <dbReference type="PIRSR" id="PIRSR623088-3"/>
    </source>
</evidence>
<feature type="compositionally biased region" description="Polar residues" evidence="7">
    <location>
        <begin position="485"/>
        <end position="494"/>
    </location>
</feature>
<feature type="binding site" evidence="4">
    <location>
        <position position="446"/>
    </location>
    <ligand>
        <name>AMP</name>
        <dbReference type="ChEBI" id="CHEBI:456215"/>
    </ligand>
</feature>
<name>A0A315VNR8_GAMAF</name>
<reference evidence="9 10" key="1">
    <citation type="journal article" date="2018" name="G3 (Bethesda)">
        <title>A High-Quality Reference Genome for the Invasive Mosquitofish Gambusia affinis Using a Chicago Library.</title>
        <authorList>
            <person name="Hoffberg S.L."/>
            <person name="Troendle N.J."/>
            <person name="Glenn T.C."/>
            <person name="Mahmud O."/>
            <person name="Louha S."/>
            <person name="Chalopin D."/>
            <person name="Bennetzen J.L."/>
            <person name="Mauricio R."/>
        </authorList>
    </citation>
    <scope>NUCLEOTIDE SEQUENCE [LARGE SCALE GENOMIC DNA]</scope>
    <source>
        <strain evidence="9">NE01/NJP1002.9</strain>
        <tissue evidence="9">Muscle</tissue>
    </source>
</reference>
<keyword evidence="2 6" id="KW-0378">Hydrolase</keyword>
<dbReference type="InterPro" id="IPR003607">
    <property type="entry name" value="HD/PDEase_dom"/>
</dbReference>
<feature type="non-terminal residue" evidence="9">
    <location>
        <position position="733"/>
    </location>
</feature>
<evidence type="ECO:0000256" key="2">
    <source>
        <dbReference type="ARBA" id="ARBA00022801"/>
    </source>
</evidence>
<dbReference type="InterPro" id="IPR023174">
    <property type="entry name" value="PDEase_CS"/>
</dbReference>
<feature type="binding site" evidence="5">
    <location>
        <position position="287"/>
    </location>
    <ligand>
        <name>Zn(2+)</name>
        <dbReference type="ChEBI" id="CHEBI:29105"/>
        <label>1</label>
    </ligand>
</feature>
<evidence type="ECO:0000256" key="3">
    <source>
        <dbReference type="PIRSR" id="PIRSR623088-1"/>
    </source>
</evidence>
<evidence type="ECO:0000256" key="7">
    <source>
        <dbReference type="SAM" id="MobiDB-lite"/>
    </source>
</evidence>
<feature type="region of interest" description="Disordered" evidence="7">
    <location>
        <begin position="540"/>
        <end position="620"/>
    </location>
</feature>
<keyword evidence="1 5" id="KW-0479">Metal-binding</keyword>
<evidence type="ECO:0000256" key="4">
    <source>
        <dbReference type="PIRSR" id="PIRSR623088-2"/>
    </source>
</evidence>
<gene>
    <name evidence="9" type="ORF">CCH79_00005455</name>
</gene>
<dbReference type="PANTHER" id="PTHR11347">
    <property type="entry name" value="CYCLIC NUCLEOTIDE PHOSPHODIESTERASE"/>
    <property type="match status" value="1"/>
</dbReference>
<feature type="binding site" evidence="5">
    <location>
        <position position="395"/>
    </location>
    <ligand>
        <name>Zn(2+)</name>
        <dbReference type="ChEBI" id="CHEBI:29105"/>
        <label>1</label>
    </ligand>
</feature>
<dbReference type="PROSITE" id="PS51845">
    <property type="entry name" value="PDEASE_I_2"/>
    <property type="match status" value="1"/>
</dbReference>
<dbReference type="SMART" id="SM00471">
    <property type="entry name" value="HDc"/>
    <property type="match status" value="1"/>
</dbReference>
<dbReference type="GO" id="GO:0046872">
    <property type="term" value="F:metal ion binding"/>
    <property type="evidence" value="ECO:0007669"/>
    <property type="project" value="UniProtKB-KW"/>
</dbReference>
<dbReference type="PROSITE" id="PS00126">
    <property type="entry name" value="PDEASE_I_1"/>
    <property type="match status" value="1"/>
</dbReference>
<feature type="active site" description="Proton donor" evidence="3">
    <location>
        <position position="247"/>
    </location>
</feature>
<comment type="similarity">
    <text evidence="6">Belongs to the cyclic nucleotide phosphodiesterase family.</text>
</comment>